<dbReference type="Proteomes" id="UP000700800">
    <property type="component" value="Unassembled WGS sequence"/>
</dbReference>
<organism evidence="1 2">
    <name type="scientific">Streptococcus gallolyticus</name>
    <dbReference type="NCBI Taxonomy" id="315405"/>
    <lineage>
        <taxon>Bacteria</taxon>
        <taxon>Bacillati</taxon>
        <taxon>Bacillota</taxon>
        <taxon>Bacilli</taxon>
        <taxon>Lactobacillales</taxon>
        <taxon>Streptococcaceae</taxon>
        <taxon>Streptococcus</taxon>
    </lineage>
</organism>
<evidence type="ECO:0000313" key="1">
    <source>
        <dbReference type="EMBL" id="MBE6164199.1"/>
    </source>
</evidence>
<comment type="caution">
    <text evidence="1">The sequence shown here is derived from an EMBL/GenBank/DDBJ whole genome shotgun (WGS) entry which is preliminary data.</text>
</comment>
<dbReference type="EMBL" id="SVAF01000005">
    <property type="protein sequence ID" value="MBE6164199.1"/>
    <property type="molecule type" value="Genomic_DNA"/>
</dbReference>
<dbReference type="AlphaFoldDB" id="A0A927XF43"/>
<name>A0A927XF43_9STRE</name>
<gene>
    <name evidence="1" type="ORF">E7156_02585</name>
</gene>
<reference evidence="1" key="1">
    <citation type="submission" date="2019-04" db="EMBL/GenBank/DDBJ databases">
        <title>Evolution of Biomass-Degrading Anaerobic Consortia Revealed by Metagenomics.</title>
        <authorList>
            <person name="Peng X."/>
        </authorList>
    </citation>
    <scope>NUCLEOTIDE SEQUENCE</scope>
    <source>
        <strain evidence="1">SIG195</strain>
    </source>
</reference>
<accession>A0A927XF43</accession>
<evidence type="ECO:0000313" key="2">
    <source>
        <dbReference type="Proteomes" id="UP000700800"/>
    </source>
</evidence>
<protein>
    <submittedName>
        <fullName evidence="1">Uncharacterized protein</fullName>
    </submittedName>
</protein>
<sequence length="67" mass="7964">MQKIKMKIRHTIRGGGFHQEIYSTYFIWEKAKKNAIGQLIFKRGCQACYVRKGKFPLQRELYGILKN</sequence>
<proteinExistence type="predicted"/>